<dbReference type="Proteomes" id="UP001234178">
    <property type="component" value="Unassembled WGS sequence"/>
</dbReference>
<name>A0ABQ9ZE13_9CRUS</name>
<organism evidence="1 2">
    <name type="scientific">Daphnia magna</name>
    <dbReference type="NCBI Taxonomy" id="35525"/>
    <lineage>
        <taxon>Eukaryota</taxon>
        <taxon>Metazoa</taxon>
        <taxon>Ecdysozoa</taxon>
        <taxon>Arthropoda</taxon>
        <taxon>Crustacea</taxon>
        <taxon>Branchiopoda</taxon>
        <taxon>Diplostraca</taxon>
        <taxon>Cladocera</taxon>
        <taxon>Anomopoda</taxon>
        <taxon>Daphniidae</taxon>
        <taxon>Daphnia</taxon>
    </lineage>
</organism>
<keyword evidence="2" id="KW-1185">Reference proteome</keyword>
<reference evidence="1 2" key="1">
    <citation type="journal article" date="2023" name="Nucleic Acids Res.">
        <title>The hologenome of Daphnia magna reveals possible DNA methylation and microbiome-mediated evolution of the host genome.</title>
        <authorList>
            <person name="Chaturvedi A."/>
            <person name="Li X."/>
            <person name="Dhandapani V."/>
            <person name="Marshall H."/>
            <person name="Kissane S."/>
            <person name="Cuenca-Cambronero M."/>
            <person name="Asole G."/>
            <person name="Calvet F."/>
            <person name="Ruiz-Romero M."/>
            <person name="Marangio P."/>
            <person name="Guigo R."/>
            <person name="Rago D."/>
            <person name="Mirbahai L."/>
            <person name="Eastwood N."/>
            <person name="Colbourne J.K."/>
            <person name="Zhou J."/>
            <person name="Mallon E."/>
            <person name="Orsini L."/>
        </authorList>
    </citation>
    <scope>NUCLEOTIDE SEQUENCE [LARGE SCALE GENOMIC DNA]</scope>
    <source>
        <strain evidence="1">LRV0_1</strain>
    </source>
</reference>
<proteinExistence type="predicted"/>
<comment type="caution">
    <text evidence="1">The sequence shown here is derived from an EMBL/GenBank/DDBJ whole genome shotgun (WGS) entry which is preliminary data.</text>
</comment>
<gene>
    <name evidence="1" type="ORF">OUZ56_020263</name>
</gene>
<protein>
    <submittedName>
        <fullName evidence="1">Uncharacterized protein</fullName>
    </submittedName>
</protein>
<sequence>MICCTATFRPRVQHSDGRRIGIYQCYNTKNLNMPVSNTMMDVLSPEDPDLIVPGNEEIDVQQIHETSLDRYDSCYISNGKSGEEIANDGRTKYCNMQLKVDVATSTSFSTPVPKRRAYADQKENNFTLIPSSSLLLSSLSLL</sequence>
<evidence type="ECO:0000313" key="1">
    <source>
        <dbReference type="EMBL" id="KAK4011148.1"/>
    </source>
</evidence>
<accession>A0ABQ9ZE13</accession>
<dbReference type="EMBL" id="JAOYFB010000003">
    <property type="protein sequence ID" value="KAK4011148.1"/>
    <property type="molecule type" value="Genomic_DNA"/>
</dbReference>
<evidence type="ECO:0000313" key="2">
    <source>
        <dbReference type="Proteomes" id="UP001234178"/>
    </source>
</evidence>